<evidence type="ECO:0000313" key="1">
    <source>
        <dbReference type="EMBL" id="BDQ61116.1"/>
    </source>
</evidence>
<gene>
    <name evidence="1" type="ORF">EfsSVR2332_11940</name>
</gene>
<proteinExistence type="predicted"/>
<organism evidence="1 2">
    <name type="scientific">Enterococcus faecalis</name>
    <name type="common">Streptococcus faecalis</name>
    <dbReference type="NCBI Taxonomy" id="1351"/>
    <lineage>
        <taxon>Bacteria</taxon>
        <taxon>Bacillati</taxon>
        <taxon>Bacillota</taxon>
        <taxon>Bacilli</taxon>
        <taxon>Lactobacillales</taxon>
        <taxon>Enterococcaceae</taxon>
        <taxon>Enterococcus</taxon>
    </lineage>
</organism>
<name>A0AC59HND2_ENTFL</name>
<dbReference type="Proteomes" id="UP001317613">
    <property type="component" value="Chromosome"/>
</dbReference>
<sequence length="284" mass="32831">MDLKIEKENLSTRMSSLGVLVIDINSTNSIVEINTKKIDGTNRSLFLGATHSEKKITVSGYYYVENELQDEYMKDKLNGTFADTEPFYITKMYTNQSLYGYERPGEKQGFDMLRVDKQRQYHYRYKVLLDGEINYDFQGFSDVGLLYEVSLTFKTVDLPFGITIPDDIEITNSKMIEYRGTVPCSQLEWPWKVQIIAKKNLGAEFKLSIDEREFKYVGKRNILSGDKFLLEGTSFTLNGLNINDQTNIEYFILKPNEVGFIPFSTSFNIGEVEINILNKVDLYR</sequence>
<evidence type="ECO:0000313" key="2">
    <source>
        <dbReference type="Proteomes" id="UP001317613"/>
    </source>
</evidence>
<dbReference type="EMBL" id="AP026729">
    <property type="protein sequence ID" value="BDQ61116.1"/>
    <property type="molecule type" value="Genomic_DNA"/>
</dbReference>
<reference evidence="1" key="1">
    <citation type="submission" date="2022-08" db="EMBL/GenBank/DDBJ databases">
        <title>Molecular epidemiological analysis of five strains of VanD-type vancomycin-resistant Enterococcus faecalis.</title>
        <authorList>
            <person name="Mimura K."/>
            <person name="Hashimoto Y."/>
            <person name="Tomita H."/>
        </authorList>
    </citation>
    <scope>NUCLEOTIDE SEQUENCE</scope>
    <source>
        <strain evidence="1">SVR2332</strain>
    </source>
</reference>
<accession>A0AC59HND2</accession>
<protein>
    <submittedName>
        <fullName evidence="1">Uncharacterized protein</fullName>
    </submittedName>
</protein>